<dbReference type="GO" id="GO:0015288">
    <property type="term" value="F:porin activity"/>
    <property type="evidence" value="ECO:0007669"/>
    <property type="project" value="TreeGrafter"/>
</dbReference>
<feature type="coiled-coil region" evidence="8">
    <location>
        <begin position="143"/>
        <end position="202"/>
    </location>
</feature>
<proteinExistence type="inferred from homology"/>
<keyword evidence="5" id="KW-0812">Transmembrane</keyword>
<dbReference type="Pfam" id="PF02321">
    <property type="entry name" value="OEP"/>
    <property type="match status" value="2"/>
</dbReference>
<dbReference type="InterPro" id="IPR003423">
    <property type="entry name" value="OMP_efflux"/>
</dbReference>
<evidence type="ECO:0000313" key="11">
    <source>
        <dbReference type="Proteomes" id="UP000269265"/>
    </source>
</evidence>
<dbReference type="Proteomes" id="UP000269265">
    <property type="component" value="Unassembled WGS sequence"/>
</dbReference>
<dbReference type="RefSeq" id="WP_125241910.1">
    <property type="nucleotide sequence ID" value="NZ_RSED01000002.1"/>
</dbReference>
<dbReference type="AlphaFoldDB" id="A0A3R8SBT2"/>
<protein>
    <submittedName>
        <fullName evidence="10">Channel protein TolC</fullName>
    </submittedName>
</protein>
<feature type="chain" id="PRO_5018717440" evidence="9">
    <location>
        <begin position="42"/>
        <end position="474"/>
    </location>
</feature>
<evidence type="ECO:0000256" key="6">
    <source>
        <dbReference type="ARBA" id="ARBA00023136"/>
    </source>
</evidence>
<accession>A0A3R8SBT2</accession>
<evidence type="ECO:0000256" key="9">
    <source>
        <dbReference type="SAM" id="SignalP"/>
    </source>
</evidence>
<reference evidence="10 11" key="1">
    <citation type="submission" date="2018-12" db="EMBL/GenBank/DDBJ databases">
        <title>The whole draft genome of Aquabacterium sp. SJQ9.</title>
        <authorList>
            <person name="Sun L."/>
            <person name="Gao X."/>
            <person name="Chen W."/>
            <person name="Huang K."/>
        </authorList>
    </citation>
    <scope>NUCLEOTIDE SEQUENCE [LARGE SCALE GENOMIC DNA]</scope>
    <source>
        <strain evidence="10 11">SJQ9</strain>
    </source>
</reference>
<evidence type="ECO:0000256" key="8">
    <source>
        <dbReference type="SAM" id="Coils"/>
    </source>
</evidence>
<evidence type="ECO:0000256" key="5">
    <source>
        <dbReference type="ARBA" id="ARBA00022692"/>
    </source>
</evidence>
<evidence type="ECO:0000256" key="2">
    <source>
        <dbReference type="ARBA" id="ARBA00007613"/>
    </source>
</evidence>
<dbReference type="PANTHER" id="PTHR30026">
    <property type="entry name" value="OUTER MEMBRANE PROTEIN TOLC"/>
    <property type="match status" value="1"/>
</dbReference>
<dbReference type="PANTHER" id="PTHR30026:SF20">
    <property type="entry name" value="OUTER MEMBRANE PROTEIN TOLC"/>
    <property type="match status" value="1"/>
</dbReference>
<dbReference type="GO" id="GO:0015562">
    <property type="term" value="F:efflux transmembrane transporter activity"/>
    <property type="evidence" value="ECO:0007669"/>
    <property type="project" value="InterPro"/>
</dbReference>
<dbReference type="SUPFAM" id="SSF56954">
    <property type="entry name" value="Outer membrane efflux proteins (OEP)"/>
    <property type="match status" value="1"/>
</dbReference>
<comment type="subcellular location">
    <subcellularLocation>
        <location evidence="1">Cell outer membrane</location>
    </subcellularLocation>
</comment>
<feature type="signal peptide" evidence="9">
    <location>
        <begin position="1"/>
        <end position="41"/>
    </location>
</feature>
<evidence type="ECO:0000313" key="10">
    <source>
        <dbReference type="EMBL" id="RRS06003.1"/>
    </source>
</evidence>
<comment type="similarity">
    <text evidence="2">Belongs to the outer membrane factor (OMF) (TC 1.B.17) family.</text>
</comment>
<organism evidence="10 11">
    <name type="scientific">Aquabacterium soli</name>
    <dbReference type="NCBI Taxonomy" id="2493092"/>
    <lineage>
        <taxon>Bacteria</taxon>
        <taxon>Pseudomonadati</taxon>
        <taxon>Pseudomonadota</taxon>
        <taxon>Betaproteobacteria</taxon>
        <taxon>Burkholderiales</taxon>
        <taxon>Aquabacterium</taxon>
    </lineage>
</organism>
<gene>
    <name evidence="10" type="ORF">EIP75_03875</name>
</gene>
<dbReference type="OrthoDB" id="9813458at2"/>
<evidence type="ECO:0000256" key="4">
    <source>
        <dbReference type="ARBA" id="ARBA00022452"/>
    </source>
</evidence>
<dbReference type="EMBL" id="RSED01000002">
    <property type="protein sequence ID" value="RRS06003.1"/>
    <property type="molecule type" value="Genomic_DNA"/>
</dbReference>
<evidence type="ECO:0000256" key="7">
    <source>
        <dbReference type="ARBA" id="ARBA00023237"/>
    </source>
</evidence>
<dbReference type="GO" id="GO:1990281">
    <property type="term" value="C:efflux pump complex"/>
    <property type="evidence" value="ECO:0007669"/>
    <property type="project" value="TreeGrafter"/>
</dbReference>
<evidence type="ECO:0000256" key="3">
    <source>
        <dbReference type="ARBA" id="ARBA00022448"/>
    </source>
</evidence>
<dbReference type="InterPro" id="IPR051906">
    <property type="entry name" value="TolC-like"/>
</dbReference>
<comment type="caution">
    <text evidence="10">The sequence shown here is derived from an EMBL/GenBank/DDBJ whole genome shotgun (WGS) entry which is preliminary data.</text>
</comment>
<keyword evidence="3" id="KW-0813">Transport</keyword>
<keyword evidence="11" id="KW-1185">Reference proteome</keyword>
<evidence type="ECO:0000256" key="1">
    <source>
        <dbReference type="ARBA" id="ARBA00004442"/>
    </source>
</evidence>
<dbReference type="NCBIfam" id="TIGR01844">
    <property type="entry name" value="type_I_sec_TolC"/>
    <property type="match status" value="1"/>
</dbReference>
<keyword evidence="8" id="KW-0175">Coiled coil</keyword>
<sequence length="474" mass="50464">MPIRAPRPSRPNALQRSRGAFARAPLAVALMLAGMAAGAQAQSLVDLYQAARGYDAAYLAAKAQADSVEFKAAQARGQRLPQVGLKGTVYRQHFESGLDLTPAQRAALAAQGGSSSSNYSITTKSLALQARQSLFNAELSAIIDQADQSLIAAEADLKTAEDDLLVRLTQAYFDVLAAKDVLSTAQANKAALAEQLASAKRNFEVGNATITDTREAQARHDLATAQEIAAENDVQIKSITLDQLVGRSNVQPQGLMTPVVLPPLQPATSEEWVSLTPNSSTIRKAQVGLEYAKLETTRAKAGHLPTADLVASVSRTDIDGNGPATVRAGDGTNSSIGVEVNVPVFAGFATQNRIRETLSLEEKSERDLDNAKRSVTLATRQAFFGVQSGQAQVKALEAAESSAKLALEATQLGYRVGVRVNKDVLDAQTALASTQKDLYKARYDVIVATMKLRQASGSLKPEDLESLNRLLIAR</sequence>
<dbReference type="InterPro" id="IPR010130">
    <property type="entry name" value="T1SS_OMP_TolC"/>
</dbReference>
<keyword evidence="9" id="KW-0732">Signal</keyword>
<keyword evidence="6" id="KW-0472">Membrane</keyword>
<dbReference type="Gene3D" id="1.20.1600.10">
    <property type="entry name" value="Outer membrane efflux proteins (OEP)"/>
    <property type="match status" value="1"/>
</dbReference>
<dbReference type="GO" id="GO:0009279">
    <property type="term" value="C:cell outer membrane"/>
    <property type="evidence" value="ECO:0007669"/>
    <property type="project" value="UniProtKB-SubCell"/>
</dbReference>
<keyword evidence="7" id="KW-0998">Cell outer membrane</keyword>
<name>A0A3R8SBT2_9BURK</name>
<keyword evidence="4" id="KW-1134">Transmembrane beta strand</keyword>